<dbReference type="InterPro" id="IPR025560">
    <property type="entry name" value="Imm22"/>
</dbReference>
<organism evidence="1 2">
    <name type="scientific">Priestia veravalensis</name>
    <dbReference type="NCBI Taxonomy" id="1414648"/>
    <lineage>
        <taxon>Bacteria</taxon>
        <taxon>Bacillati</taxon>
        <taxon>Bacillota</taxon>
        <taxon>Bacilli</taxon>
        <taxon>Bacillales</taxon>
        <taxon>Bacillaceae</taxon>
        <taxon>Priestia</taxon>
    </lineage>
</organism>
<protein>
    <recommendedName>
        <fullName evidence="3">Immunity protein 22</fullName>
    </recommendedName>
</protein>
<dbReference type="EMBL" id="LNQP01000041">
    <property type="protein sequence ID" value="KSU87549.1"/>
    <property type="molecule type" value="Genomic_DNA"/>
</dbReference>
<dbReference type="AlphaFoldDB" id="A0A0V8JL06"/>
<proteinExistence type="predicted"/>
<comment type="caution">
    <text evidence="1">The sequence shown here is derived from an EMBL/GenBank/DDBJ whole genome shotgun (WGS) entry which is preliminary data.</text>
</comment>
<evidence type="ECO:0000313" key="2">
    <source>
        <dbReference type="Proteomes" id="UP000053681"/>
    </source>
</evidence>
<dbReference type="RefSeq" id="WP_025907974.1">
    <property type="nucleotide sequence ID" value="NZ_KQ758656.1"/>
</dbReference>
<keyword evidence="2" id="KW-1185">Reference proteome</keyword>
<gene>
    <name evidence="1" type="ORF">AS180_12540</name>
</gene>
<evidence type="ECO:0000313" key="1">
    <source>
        <dbReference type="EMBL" id="KSU87549.1"/>
    </source>
</evidence>
<sequence>MEKQGMVSIWLGNIKTQNQLEKYVNLIYDEDGESVPSKFFVDFNIDMDETDEDFIEKAVLEGKSDNISVLLEGCSYEEIILPKIRGYTNLNKLYNAVILIYNFEYENIVNSFEDFDYITSTSYLQ</sequence>
<evidence type="ECO:0008006" key="3">
    <source>
        <dbReference type="Google" id="ProtNLM"/>
    </source>
</evidence>
<dbReference type="Proteomes" id="UP000053681">
    <property type="component" value="Unassembled WGS sequence"/>
</dbReference>
<dbReference type="Pfam" id="PF14112">
    <property type="entry name" value="DUF4284"/>
    <property type="match status" value="1"/>
</dbReference>
<name>A0A0V8JL06_9BACI</name>
<reference evidence="1 2" key="1">
    <citation type="submission" date="2015-11" db="EMBL/GenBank/DDBJ databases">
        <title>Bacillus caseinolyticus sp nov.</title>
        <authorList>
            <person name="Dastager S.G."/>
            <person name="Mawlankar R."/>
        </authorList>
    </citation>
    <scope>NUCLEOTIDE SEQUENCE [LARGE SCALE GENOMIC DNA]</scope>
    <source>
        <strain evidence="1 2">SGD-V-76</strain>
    </source>
</reference>
<accession>A0A0V8JL06</accession>